<name>A0A4Q7LKP7_9BURK</name>
<dbReference type="SUPFAM" id="SSF74653">
    <property type="entry name" value="TolA/TonB C-terminal domain"/>
    <property type="match status" value="1"/>
</dbReference>
<evidence type="ECO:0000256" key="2">
    <source>
        <dbReference type="ARBA" id="ARBA00022692"/>
    </source>
</evidence>
<dbReference type="Gene3D" id="3.30.1150.10">
    <property type="match status" value="1"/>
</dbReference>
<comment type="caution">
    <text evidence="7">The sequence shown here is derived from an EMBL/GenBank/DDBJ whole genome shotgun (WGS) entry which is preliminary data.</text>
</comment>
<accession>A0A4Q7LKP7</accession>
<comment type="subcellular location">
    <subcellularLocation>
        <location evidence="1">Membrane</location>
        <topology evidence="1">Single-pass membrane protein</topology>
    </subcellularLocation>
</comment>
<keyword evidence="2" id="KW-0812">Transmembrane</keyword>
<sequence length="311" mass="34700">MRLALPRLDLRRLLSRQTWRDMTTLQRALLVSVLVHLALLTVRFADPEALRRVLDDTPLEVVLINASSATAPQKAQVIAQRNLTGGGDAAKGRATSPLPPMVANQSGDALEETRKHLEQMQVQQMQLLAQVKRELANLPSPEQRQAGSPKLRPSDEDRRRQLLNLLAEIEKRIQIENERPRRRYVGPAAREGVHALYYDQLRHRIEEVGTRNFPTANGRKLYGELTVLVAVDALGRVAEAEIVQGSGNAALDKRALTIVRGAGPYGEFSTAMRAQFDQLVFVSRFRFTRDEGLRANVEDASVQRAADPAAR</sequence>
<dbReference type="EMBL" id="SGWV01000009">
    <property type="protein sequence ID" value="RZS54683.1"/>
    <property type="molecule type" value="Genomic_DNA"/>
</dbReference>
<evidence type="ECO:0000313" key="7">
    <source>
        <dbReference type="EMBL" id="RZS54683.1"/>
    </source>
</evidence>
<keyword evidence="4" id="KW-0472">Membrane</keyword>
<dbReference type="NCBIfam" id="TIGR01352">
    <property type="entry name" value="tonB_Cterm"/>
    <property type="match status" value="1"/>
</dbReference>
<evidence type="ECO:0000256" key="5">
    <source>
        <dbReference type="SAM" id="MobiDB-lite"/>
    </source>
</evidence>
<reference evidence="7 8" key="1">
    <citation type="submission" date="2019-02" db="EMBL/GenBank/DDBJ databases">
        <title>Genomic Encyclopedia of Type Strains, Phase IV (KMG-IV): sequencing the most valuable type-strain genomes for metagenomic binning, comparative biology and taxonomic classification.</title>
        <authorList>
            <person name="Goeker M."/>
        </authorList>
    </citation>
    <scope>NUCLEOTIDE SEQUENCE [LARGE SCALE GENOMIC DNA]</scope>
    <source>
        <strain evidence="7 8">DSM 10617</strain>
    </source>
</reference>
<dbReference type="GO" id="GO:0055085">
    <property type="term" value="P:transmembrane transport"/>
    <property type="evidence" value="ECO:0007669"/>
    <property type="project" value="InterPro"/>
</dbReference>
<keyword evidence="3" id="KW-1133">Transmembrane helix</keyword>
<evidence type="ECO:0000256" key="4">
    <source>
        <dbReference type="ARBA" id="ARBA00023136"/>
    </source>
</evidence>
<proteinExistence type="predicted"/>
<dbReference type="Proteomes" id="UP000293433">
    <property type="component" value="Unassembled WGS sequence"/>
</dbReference>
<feature type="region of interest" description="Disordered" evidence="5">
    <location>
        <begin position="137"/>
        <end position="157"/>
    </location>
</feature>
<dbReference type="AlphaFoldDB" id="A0A4Q7LKP7"/>
<evidence type="ECO:0000256" key="1">
    <source>
        <dbReference type="ARBA" id="ARBA00004167"/>
    </source>
</evidence>
<dbReference type="OrthoDB" id="9803361at2"/>
<gene>
    <name evidence="7" type="ORF">EV685_2165</name>
</gene>
<dbReference type="Pfam" id="PF03544">
    <property type="entry name" value="TonB_C"/>
    <property type="match status" value="1"/>
</dbReference>
<dbReference type="RefSeq" id="WP_130482008.1">
    <property type="nucleotide sequence ID" value="NZ_SGWV01000009.1"/>
</dbReference>
<dbReference type="GO" id="GO:0016020">
    <property type="term" value="C:membrane"/>
    <property type="evidence" value="ECO:0007669"/>
    <property type="project" value="UniProtKB-SubCell"/>
</dbReference>
<evidence type="ECO:0000256" key="3">
    <source>
        <dbReference type="ARBA" id="ARBA00022989"/>
    </source>
</evidence>
<protein>
    <submittedName>
        <fullName evidence="7">Protein TonB</fullName>
    </submittedName>
</protein>
<dbReference type="InterPro" id="IPR006260">
    <property type="entry name" value="TonB/TolA_C"/>
</dbReference>
<organism evidence="7 8">
    <name type="scientific">Sphaerotilus mobilis</name>
    <dbReference type="NCBI Taxonomy" id="47994"/>
    <lineage>
        <taxon>Bacteria</taxon>
        <taxon>Pseudomonadati</taxon>
        <taxon>Pseudomonadota</taxon>
        <taxon>Betaproteobacteria</taxon>
        <taxon>Burkholderiales</taxon>
        <taxon>Sphaerotilaceae</taxon>
        <taxon>Sphaerotilus</taxon>
    </lineage>
</organism>
<keyword evidence="8" id="KW-1185">Reference proteome</keyword>
<evidence type="ECO:0000313" key="8">
    <source>
        <dbReference type="Proteomes" id="UP000293433"/>
    </source>
</evidence>
<dbReference type="InterPro" id="IPR037682">
    <property type="entry name" value="TonB_C"/>
</dbReference>
<feature type="domain" description="TonB C-terminal" evidence="6">
    <location>
        <begin position="216"/>
        <end position="261"/>
    </location>
</feature>
<evidence type="ECO:0000259" key="6">
    <source>
        <dbReference type="Pfam" id="PF03544"/>
    </source>
</evidence>